<evidence type="ECO:0000259" key="1">
    <source>
        <dbReference type="Pfam" id="PF26633"/>
    </source>
</evidence>
<reference evidence="2 3" key="1">
    <citation type="submission" date="2016-07" db="EMBL/GenBank/DDBJ databases">
        <title>Pervasive Adenine N6-methylation of Active Genes in Fungi.</title>
        <authorList>
            <consortium name="DOE Joint Genome Institute"/>
            <person name="Mondo S.J."/>
            <person name="Dannebaum R.O."/>
            <person name="Kuo R.C."/>
            <person name="Labutti K."/>
            <person name="Haridas S."/>
            <person name="Kuo A."/>
            <person name="Salamov A."/>
            <person name="Ahrendt S.R."/>
            <person name="Lipzen A."/>
            <person name="Sullivan W."/>
            <person name="Andreopoulos W.B."/>
            <person name="Clum A."/>
            <person name="Lindquist E."/>
            <person name="Daum C."/>
            <person name="Ramamoorthy G.K."/>
            <person name="Gryganskyi A."/>
            <person name="Culley D."/>
            <person name="Magnuson J.K."/>
            <person name="James T.Y."/>
            <person name="O'Malley M.A."/>
            <person name="Stajich J.E."/>
            <person name="Spatafora J.W."/>
            <person name="Visel A."/>
            <person name="Grigoriev I.V."/>
        </authorList>
    </citation>
    <scope>NUCLEOTIDE SEQUENCE [LARGE SCALE GENOMIC DNA]</scope>
    <source>
        <strain evidence="2 3">CBS 115471</strain>
    </source>
</reference>
<proteinExistence type="predicted"/>
<dbReference type="EMBL" id="MCFA01000021">
    <property type="protein sequence ID" value="ORY15942.1"/>
    <property type="molecule type" value="Genomic_DNA"/>
</dbReference>
<dbReference type="InterPro" id="IPR027417">
    <property type="entry name" value="P-loop_NTPase"/>
</dbReference>
<dbReference type="Gene3D" id="3.40.50.300">
    <property type="entry name" value="P-loop containing nucleotide triphosphate hydrolases"/>
    <property type="match status" value="1"/>
</dbReference>
<comment type="caution">
    <text evidence="2">The sequence shown here is derived from an EMBL/GenBank/DDBJ whole genome shotgun (WGS) entry which is preliminary data.</text>
</comment>
<keyword evidence="3" id="KW-1185">Reference proteome</keyword>
<dbReference type="AlphaFoldDB" id="A0A1Y2A0A3"/>
<dbReference type="SUPFAM" id="SSF52540">
    <property type="entry name" value="P-loop containing nucleoside triphosphate hydrolases"/>
    <property type="match status" value="1"/>
</dbReference>
<evidence type="ECO:0000313" key="2">
    <source>
        <dbReference type="EMBL" id="ORY15942.1"/>
    </source>
</evidence>
<evidence type="ECO:0000313" key="3">
    <source>
        <dbReference type="Proteomes" id="UP000193144"/>
    </source>
</evidence>
<dbReference type="PANTHER" id="PTHR32046">
    <property type="entry name" value="G DOMAIN-CONTAINING PROTEIN"/>
    <property type="match status" value="1"/>
</dbReference>
<dbReference type="Pfam" id="PF26633">
    <property type="entry name" value="DUF8206"/>
    <property type="match status" value="1"/>
</dbReference>
<protein>
    <recommendedName>
        <fullName evidence="1">DUF8206 domain-containing protein</fullName>
    </recommendedName>
</protein>
<name>A0A1Y2A0A3_9PLEO</name>
<dbReference type="InterPro" id="IPR058519">
    <property type="entry name" value="DUF8206"/>
</dbReference>
<dbReference type="STRING" id="1231657.A0A1Y2A0A3"/>
<sequence length="342" mass="39269">MRAVLESLFPLEEYNLLTLGETSVRKSTFINAFVNYMKVGSLEEPLEDEGPLQFAIPSEFSFDERRDPHDESFHLTFGLTYRFELEGKRFRLIDTLSIVDTQGIAQDREIVKDILHTLESVNKIHTVLLLFKPNRHFQIIVFVCTNARNTNFRFGDTWTPLETLLKDKTTGLMLRYHNSFFIDSEGFRYLAVKTLHNMVAGMTKPMVAIVSAIKATKAKHTHAKKKFGNLEADGCKLDDFRFDYVVPVRWNLKELQTVCSDSSCSKTVLVDSVIIKQYTQIYHNKCYISTQEETVGIPDLMECNAFGNVGKDCSVCGHAWPLHLHVIYRLDHESLIPPYQSQ</sequence>
<gene>
    <name evidence="2" type="ORF">BCR34DRAFT_597989</name>
</gene>
<accession>A0A1Y2A0A3</accession>
<dbReference type="OrthoDB" id="8954335at2759"/>
<dbReference type="PANTHER" id="PTHR32046:SF11">
    <property type="entry name" value="IMMUNE-ASSOCIATED NUCLEOTIDE-BINDING PROTEIN 10-LIKE"/>
    <property type="match status" value="1"/>
</dbReference>
<dbReference type="Proteomes" id="UP000193144">
    <property type="component" value="Unassembled WGS sequence"/>
</dbReference>
<feature type="domain" description="DUF8206" evidence="1">
    <location>
        <begin position="252"/>
        <end position="328"/>
    </location>
</feature>
<organism evidence="2 3">
    <name type="scientific">Clohesyomyces aquaticus</name>
    <dbReference type="NCBI Taxonomy" id="1231657"/>
    <lineage>
        <taxon>Eukaryota</taxon>
        <taxon>Fungi</taxon>
        <taxon>Dikarya</taxon>
        <taxon>Ascomycota</taxon>
        <taxon>Pezizomycotina</taxon>
        <taxon>Dothideomycetes</taxon>
        <taxon>Pleosporomycetidae</taxon>
        <taxon>Pleosporales</taxon>
        <taxon>Lindgomycetaceae</taxon>
        <taxon>Clohesyomyces</taxon>
    </lineage>
</organism>